<evidence type="ECO:0000259" key="5">
    <source>
        <dbReference type="Pfam" id="PF13476"/>
    </source>
</evidence>
<accession>A0A1M6D4P3</accession>
<organism evidence="6 7">
    <name type="scientific">Geosporobacter subterraneus DSM 17957</name>
    <dbReference type="NCBI Taxonomy" id="1121919"/>
    <lineage>
        <taxon>Bacteria</taxon>
        <taxon>Bacillati</taxon>
        <taxon>Bacillota</taxon>
        <taxon>Clostridia</taxon>
        <taxon>Peptostreptococcales</taxon>
        <taxon>Thermotaleaceae</taxon>
        <taxon>Geosporobacter</taxon>
    </lineage>
</organism>
<dbReference type="OrthoDB" id="9795626at2"/>
<dbReference type="EMBL" id="FQZV01000005">
    <property type="protein sequence ID" value="SHI68206.1"/>
    <property type="molecule type" value="Genomic_DNA"/>
</dbReference>
<protein>
    <recommendedName>
        <fullName evidence="3">Nuclease SbcCD subunit C</fullName>
    </recommendedName>
</protein>
<dbReference type="SUPFAM" id="SSF52540">
    <property type="entry name" value="P-loop containing nucleoside triphosphate hydrolases"/>
    <property type="match status" value="2"/>
</dbReference>
<name>A0A1M6D4P3_9FIRM</name>
<dbReference type="InterPro" id="IPR027417">
    <property type="entry name" value="P-loop_NTPase"/>
</dbReference>
<reference evidence="7" key="1">
    <citation type="submission" date="2016-11" db="EMBL/GenBank/DDBJ databases">
        <authorList>
            <person name="Varghese N."/>
            <person name="Submissions S."/>
        </authorList>
    </citation>
    <scope>NUCLEOTIDE SEQUENCE [LARGE SCALE GENOMIC DNA]</scope>
    <source>
        <strain evidence="7">DSM 17957</strain>
    </source>
</reference>
<evidence type="ECO:0000256" key="4">
    <source>
        <dbReference type="SAM" id="Coils"/>
    </source>
</evidence>
<keyword evidence="6" id="KW-0378">Hydrolase</keyword>
<dbReference type="PANTHER" id="PTHR32114">
    <property type="entry name" value="ABC TRANSPORTER ABCH.3"/>
    <property type="match status" value="1"/>
</dbReference>
<evidence type="ECO:0000256" key="1">
    <source>
        <dbReference type="ARBA" id="ARBA00006930"/>
    </source>
</evidence>
<feature type="coiled-coil region" evidence="4">
    <location>
        <begin position="534"/>
        <end position="639"/>
    </location>
</feature>
<evidence type="ECO:0000313" key="6">
    <source>
        <dbReference type="EMBL" id="SHI68206.1"/>
    </source>
</evidence>
<feature type="coiled-coil region" evidence="4">
    <location>
        <begin position="664"/>
        <end position="726"/>
    </location>
</feature>
<dbReference type="Pfam" id="PF13558">
    <property type="entry name" value="SbcC_Walker_B"/>
    <property type="match status" value="1"/>
</dbReference>
<dbReference type="STRING" id="1121919.SAMN02745975_00378"/>
<feature type="coiled-coil region" evidence="4">
    <location>
        <begin position="752"/>
        <end position="818"/>
    </location>
</feature>
<dbReference type="Gene3D" id="3.40.50.300">
    <property type="entry name" value="P-loop containing nucleotide triphosphate hydrolases"/>
    <property type="match status" value="2"/>
</dbReference>
<evidence type="ECO:0000256" key="3">
    <source>
        <dbReference type="ARBA" id="ARBA00013368"/>
    </source>
</evidence>
<evidence type="ECO:0000256" key="2">
    <source>
        <dbReference type="ARBA" id="ARBA00011322"/>
    </source>
</evidence>
<dbReference type="GO" id="GO:0004527">
    <property type="term" value="F:exonuclease activity"/>
    <property type="evidence" value="ECO:0007669"/>
    <property type="project" value="UniProtKB-KW"/>
</dbReference>
<gene>
    <name evidence="6" type="ORF">SAMN02745975_00378</name>
</gene>
<evidence type="ECO:0000313" key="7">
    <source>
        <dbReference type="Proteomes" id="UP000184536"/>
    </source>
</evidence>
<keyword evidence="6" id="KW-0540">Nuclease</keyword>
<proteinExistence type="inferred from homology"/>
<comment type="subunit">
    <text evidence="2">Heterodimer of SbcC and SbcD.</text>
</comment>
<dbReference type="Pfam" id="PF13476">
    <property type="entry name" value="AAA_23"/>
    <property type="match status" value="1"/>
</dbReference>
<feature type="coiled-coil region" evidence="4">
    <location>
        <begin position="188"/>
        <end position="491"/>
    </location>
</feature>
<dbReference type="AlphaFoldDB" id="A0A1M6D4P3"/>
<feature type="domain" description="Rad50/SbcC-type AAA" evidence="5">
    <location>
        <begin position="5"/>
        <end position="212"/>
    </location>
</feature>
<dbReference type="PANTHER" id="PTHR32114:SF2">
    <property type="entry name" value="ABC TRANSPORTER ABCH.3"/>
    <property type="match status" value="1"/>
</dbReference>
<keyword evidence="4" id="KW-0175">Coiled coil</keyword>
<dbReference type="Proteomes" id="UP000184536">
    <property type="component" value="Unassembled WGS sequence"/>
</dbReference>
<dbReference type="InterPro" id="IPR038729">
    <property type="entry name" value="Rad50/SbcC_AAA"/>
</dbReference>
<dbReference type="RefSeq" id="WP_110939674.1">
    <property type="nucleotide sequence ID" value="NZ_FQZV01000005.1"/>
</dbReference>
<comment type="similarity">
    <text evidence="1">Belongs to the SMC family. SbcC subfamily.</text>
</comment>
<keyword evidence="6" id="KW-0269">Exonuclease</keyword>
<sequence>MKPLKLNMSAFGPYAGSQTLDFSELEDRNIFLIHGPTGAGKTTILDGICFALYGDTSGAERSGKSMRSHHASMDQLTEVTFEFALKEDKYRVHRKPEQERLKKSGTGKTIQMAEALLWKIEDSEGAEDRLLETGWKNVTEAIEKLIGFKSSQFRQVIMLPQGQFRKLLLADSVERQDIMEKLFQTEMYRKIEELLKKSAKELRDSIKEIENQRAWNLQKAECESIADLCRRIEADEVQLIKLRENHHEKNNRVSAAQEALVKGKAGNERLLELEESKKALKLLREQRPAIELQEEILKRARRAATLEERENLTKQRSDDKAALEKKLAQIQEETAEAVKALEQAEIILQKERAKEEIRERMKEQLLQLESYRPKVASLESAKAQVEIQRKLVKGLEDQKKKLTDELAGIEEHLNQQKQNHILMKEAAVRMPLLEAQYRETERQYVQKKQLKETDQQAIILQRTYNNCKEALERLEKEYIMLKNEWMLLQEAWYKGQASILAGKLKPREACPVCGSTHHPKLAEKAEGVPTEEELKHKQQEMEKLEVLRDRSRQQLQQALLEVEKLESSRNHLLKELGDASQSDLESIQKLLQEKKEALEKTLGEAAGLAETGKCIEELEANFKNRKALLEELLQKLKLESESQGSMEGAYLERETSIPEGIRSNEALEKELENTKKAYDQLKLALERAENDYQAKVTKLAAVKSAKESLKQAYEETTLKYLEEKRQFSEQMKQEGFQKYAEYIEAKKSEAEQQQIEEGIKQYHGKLQAAEERFERGTKAAEGIVPADLEQLQQALAAAQKEKDEALTLENNLRKKIEDDQKIMKEVKILEEMLQEKEDSYRVVGYLSQVSNGDNVHGLTLQRFVLGALLDDITIAATERLKRMSKGRYHLQRTLDRSRKNAAGGLELEVFDTYTGIERPVTTLSGGESFLASLSLALGLADVVQSYSGGISLDTIFVDEGFGTLDPESLDFALKALIDLQQGGRLVGIISHVPELKERIDARLEVSVGEQGSSAAFKIS</sequence>
<keyword evidence="7" id="KW-1185">Reference proteome</keyword>